<protein>
    <submittedName>
        <fullName evidence="1">Uncharacterized protein</fullName>
    </submittedName>
</protein>
<gene>
    <name evidence="1" type="ORF">RHMOL_Rhmol04G0217700</name>
</gene>
<dbReference type="EMBL" id="CM046391">
    <property type="protein sequence ID" value="KAI8559964.1"/>
    <property type="molecule type" value="Genomic_DNA"/>
</dbReference>
<dbReference type="Proteomes" id="UP001062846">
    <property type="component" value="Chromosome 4"/>
</dbReference>
<organism evidence="1 2">
    <name type="scientific">Rhododendron molle</name>
    <name type="common">Chinese azalea</name>
    <name type="synonym">Azalea mollis</name>
    <dbReference type="NCBI Taxonomy" id="49168"/>
    <lineage>
        <taxon>Eukaryota</taxon>
        <taxon>Viridiplantae</taxon>
        <taxon>Streptophyta</taxon>
        <taxon>Embryophyta</taxon>
        <taxon>Tracheophyta</taxon>
        <taxon>Spermatophyta</taxon>
        <taxon>Magnoliopsida</taxon>
        <taxon>eudicotyledons</taxon>
        <taxon>Gunneridae</taxon>
        <taxon>Pentapetalae</taxon>
        <taxon>asterids</taxon>
        <taxon>Ericales</taxon>
        <taxon>Ericaceae</taxon>
        <taxon>Ericoideae</taxon>
        <taxon>Rhodoreae</taxon>
        <taxon>Rhododendron</taxon>
    </lineage>
</organism>
<sequence length="86" mass="9494">MDSSRLAARVESFKAEMAYYRGEIEELNTQICSLSCAISNLQEFCFDQLDDKDDSEHASRDDSEETAENSEGNPNESDDASDGGSD</sequence>
<proteinExistence type="predicted"/>
<reference evidence="1" key="1">
    <citation type="submission" date="2022-02" db="EMBL/GenBank/DDBJ databases">
        <title>Plant Genome Project.</title>
        <authorList>
            <person name="Zhang R.-G."/>
        </authorList>
    </citation>
    <scope>NUCLEOTIDE SEQUENCE</scope>
    <source>
        <strain evidence="1">AT1</strain>
    </source>
</reference>
<accession>A0ACC0P436</accession>
<comment type="caution">
    <text evidence="1">The sequence shown here is derived from an EMBL/GenBank/DDBJ whole genome shotgun (WGS) entry which is preliminary data.</text>
</comment>
<name>A0ACC0P436_RHOML</name>
<keyword evidence="2" id="KW-1185">Reference proteome</keyword>
<evidence type="ECO:0000313" key="2">
    <source>
        <dbReference type="Proteomes" id="UP001062846"/>
    </source>
</evidence>
<evidence type="ECO:0000313" key="1">
    <source>
        <dbReference type="EMBL" id="KAI8559964.1"/>
    </source>
</evidence>